<dbReference type="EMBL" id="FWFZ01000004">
    <property type="protein sequence ID" value="SLN33422.1"/>
    <property type="molecule type" value="Genomic_DNA"/>
</dbReference>
<evidence type="ECO:0000256" key="1">
    <source>
        <dbReference type="SAM" id="Phobius"/>
    </source>
</evidence>
<keyword evidence="1" id="KW-0812">Transmembrane</keyword>
<keyword evidence="3" id="KW-1185">Reference proteome</keyword>
<name>A0A1Y5S627_9RHOB</name>
<keyword evidence="1" id="KW-1133">Transmembrane helix</keyword>
<dbReference type="Proteomes" id="UP000193900">
    <property type="component" value="Unassembled WGS sequence"/>
</dbReference>
<evidence type="ECO:0000313" key="2">
    <source>
        <dbReference type="EMBL" id="SLN33422.1"/>
    </source>
</evidence>
<organism evidence="2 3">
    <name type="scientific">Roseisalinus antarcticus</name>
    <dbReference type="NCBI Taxonomy" id="254357"/>
    <lineage>
        <taxon>Bacteria</taxon>
        <taxon>Pseudomonadati</taxon>
        <taxon>Pseudomonadota</taxon>
        <taxon>Alphaproteobacteria</taxon>
        <taxon>Rhodobacterales</taxon>
        <taxon>Roseobacteraceae</taxon>
        <taxon>Roseisalinus</taxon>
    </lineage>
</organism>
<proteinExistence type="predicted"/>
<dbReference type="AlphaFoldDB" id="A0A1Y5S627"/>
<gene>
    <name evidence="2" type="ORF">ROA7023_01203</name>
</gene>
<protein>
    <submittedName>
        <fullName evidence="2">Uncharacterized protein</fullName>
    </submittedName>
</protein>
<accession>A0A1Y5S627</accession>
<keyword evidence="1" id="KW-0472">Membrane</keyword>
<feature type="transmembrane region" description="Helical" evidence="1">
    <location>
        <begin position="12"/>
        <end position="34"/>
    </location>
</feature>
<evidence type="ECO:0000313" key="3">
    <source>
        <dbReference type="Proteomes" id="UP000193900"/>
    </source>
</evidence>
<sequence>MRCNVILTICRFIRLTAISFAVFAVVPYLPILAWETLR</sequence>
<reference evidence="2 3" key="1">
    <citation type="submission" date="2017-03" db="EMBL/GenBank/DDBJ databases">
        <authorList>
            <person name="Afonso C.L."/>
            <person name="Miller P.J."/>
            <person name="Scott M.A."/>
            <person name="Spackman E."/>
            <person name="Goraichik I."/>
            <person name="Dimitrov K.M."/>
            <person name="Suarez D.L."/>
            <person name="Swayne D.E."/>
        </authorList>
    </citation>
    <scope>NUCLEOTIDE SEQUENCE [LARGE SCALE GENOMIC DNA]</scope>
    <source>
        <strain evidence="2 3">CECT 7023</strain>
    </source>
</reference>